<evidence type="ECO:0000313" key="2">
    <source>
        <dbReference type="Proteomes" id="UP000317429"/>
    </source>
</evidence>
<proteinExistence type="predicted"/>
<dbReference type="KEGG" id="pnd:Pla175_02640"/>
<gene>
    <name evidence="1" type="ORF">Pla175_02640</name>
</gene>
<evidence type="ECO:0000313" key="1">
    <source>
        <dbReference type="EMBL" id="QDU86910.1"/>
    </source>
</evidence>
<name>A0A518D619_9BACT</name>
<protein>
    <submittedName>
        <fullName evidence="1">Uncharacterized protein</fullName>
    </submittedName>
</protein>
<accession>A0A518D619</accession>
<keyword evidence="2" id="KW-1185">Reference proteome</keyword>
<dbReference type="AlphaFoldDB" id="A0A518D619"/>
<reference evidence="1 2" key="1">
    <citation type="submission" date="2019-02" db="EMBL/GenBank/DDBJ databases">
        <title>Deep-cultivation of Planctomycetes and their phenomic and genomic characterization uncovers novel biology.</title>
        <authorList>
            <person name="Wiegand S."/>
            <person name="Jogler M."/>
            <person name="Boedeker C."/>
            <person name="Pinto D."/>
            <person name="Vollmers J."/>
            <person name="Rivas-Marin E."/>
            <person name="Kohn T."/>
            <person name="Peeters S.H."/>
            <person name="Heuer A."/>
            <person name="Rast P."/>
            <person name="Oberbeckmann S."/>
            <person name="Bunk B."/>
            <person name="Jeske O."/>
            <person name="Meyerdierks A."/>
            <person name="Storesund J.E."/>
            <person name="Kallscheuer N."/>
            <person name="Luecker S."/>
            <person name="Lage O.M."/>
            <person name="Pohl T."/>
            <person name="Merkel B.J."/>
            <person name="Hornburger P."/>
            <person name="Mueller R.-W."/>
            <person name="Bruemmer F."/>
            <person name="Labrenz M."/>
            <person name="Spormann A.M."/>
            <person name="Op den Camp H."/>
            <person name="Overmann J."/>
            <person name="Amann R."/>
            <person name="Jetten M.S.M."/>
            <person name="Mascher T."/>
            <person name="Medema M.H."/>
            <person name="Devos D.P."/>
            <person name="Kaster A.-K."/>
            <person name="Ovreas L."/>
            <person name="Rohde M."/>
            <person name="Galperin M.Y."/>
            <person name="Jogler C."/>
        </authorList>
    </citation>
    <scope>NUCLEOTIDE SEQUENCE [LARGE SCALE GENOMIC DNA]</scope>
    <source>
        <strain evidence="1 2">Pla175</strain>
    </source>
</reference>
<organism evidence="1 2">
    <name type="scientific">Pirellulimonas nuda</name>
    <dbReference type="NCBI Taxonomy" id="2528009"/>
    <lineage>
        <taxon>Bacteria</taxon>
        <taxon>Pseudomonadati</taxon>
        <taxon>Planctomycetota</taxon>
        <taxon>Planctomycetia</taxon>
        <taxon>Pirellulales</taxon>
        <taxon>Lacipirellulaceae</taxon>
        <taxon>Pirellulimonas</taxon>
    </lineage>
</organism>
<dbReference type="EMBL" id="CP036291">
    <property type="protein sequence ID" value="QDU86910.1"/>
    <property type="molecule type" value="Genomic_DNA"/>
</dbReference>
<dbReference type="Proteomes" id="UP000317429">
    <property type="component" value="Chromosome"/>
</dbReference>
<sequence>MTIQWPDEQYGNEGLTIDIDGHCSRNMPIRSGHGPPDFVELQRGYLRIRFEPGLAKRLELDEEITVQFDLDEEDFQAVNQFVENIGGPAPEGR</sequence>